<feature type="region of interest" description="Disordered" evidence="1">
    <location>
        <begin position="54"/>
        <end position="83"/>
    </location>
</feature>
<reference evidence="2" key="2">
    <citation type="journal article" date="2021" name="Syst. Appl. Microbiol.">
        <title>Roseomonas hellenica sp. nov., isolated from roots of wild-growing Alkanna tinctoria.</title>
        <authorList>
            <person name="Rat A."/>
            <person name="Naranjo H.D."/>
            <person name="Lebbe L."/>
            <person name="Cnockaert M."/>
            <person name="Krigas N."/>
            <person name="Grigoriadou K."/>
            <person name="Maloupa E."/>
            <person name="Willems A."/>
        </authorList>
    </citation>
    <scope>NUCLEOTIDE SEQUENCE</scope>
    <source>
        <strain evidence="2">LMG 31231</strain>
    </source>
</reference>
<dbReference type="CDD" id="cd14740">
    <property type="entry name" value="PAAR_4"/>
    <property type="match status" value="1"/>
</dbReference>
<name>A0A9X9X4B5_9PROT</name>
<keyword evidence="3" id="KW-1185">Reference proteome</keyword>
<accession>A0A9X9X4B5</accession>
<dbReference type="Pfam" id="PF05488">
    <property type="entry name" value="PAAR_motif"/>
    <property type="match status" value="1"/>
</dbReference>
<evidence type="ECO:0000313" key="2">
    <source>
        <dbReference type="EMBL" id="MBR0674244.1"/>
    </source>
</evidence>
<evidence type="ECO:0000256" key="1">
    <source>
        <dbReference type="SAM" id="MobiDB-lite"/>
    </source>
</evidence>
<evidence type="ECO:0008006" key="4">
    <source>
        <dbReference type="Google" id="ProtNLM"/>
    </source>
</evidence>
<sequence length="132" mass="12695">MGAPAAKQGDAVIGTDIHIVLVPAAAPVPTPLPHVFSGTLKGGLASSVKIAGAAAATQDSTADNSPPHIPTPPGTSFQQPPANKGTVMMGSATVKIGGKAAARAGDPVRTCNDPADLPAGSIVAAGTVFVGG</sequence>
<proteinExistence type="predicted"/>
<dbReference type="InterPro" id="IPR008727">
    <property type="entry name" value="PAAR_motif"/>
</dbReference>
<gene>
    <name evidence="2" type="ORF">GXW76_23935</name>
</gene>
<evidence type="ECO:0000313" key="3">
    <source>
        <dbReference type="Proteomes" id="UP001138751"/>
    </source>
</evidence>
<dbReference type="AlphaFoldDB" id="A0A9X9X4B5"/>
<dbReference type="RefSeq" id="WP_211864667.1">
    <property type="nucleotide sequence ID" value="NZ_JAAEDM010000128.1"/>
</dbReference>
<comment type="caution">
    <text evidence="2">The sequence shown here is derived from an EMBL/GenBank/DDBJ whole genome shotgun (WGS) entry which is preliminary data.</text>
</comment>
<dbReference type="Proteomes" id="UP001138751">
    <property type="component" value="Unassembled WGS sequence"/>
</dbReference>
<reference evidence="2" key="1">
    <citation type="submission" date="2020-01" db="EMBL/GenBank/DDBJ databases">
        <authorList>
            <person name="Rat A."/>
        </authorList>
    </citation>
    <scope>NUCLEOTIDE SEQUENCE</scope>
    <source>
        <strain evidence="2">LMG 31231</strain>
    </source>
</reference>
<organism evidence="2 3">
    <name type="scientific">Neoroseomonas soli</name>
    <dbReference type="NCBI Taxonomy" id="1081025"/>
    <lineage>
        <taxon>Bacteria</taxon>
        <taxon>Pseudomonadati</taxon>
        <taxon>Pseudomonadota</taxon>
        <taxon>Alphaproteobacteria</taxon>
        <taxon>Acetobacterales</taxon>
        <taxon>Acetobacteraceae</taxon>
        <taxon>Neoroseomonas</taxon>
    </lineage>
</organism>
<dbReference type="EMBL" id="JAAEDM010000128">
    <property type="protein sequence ID" value="MBR0674244.1"/>
    <property type="molecule type" value="Genomic_DNA"/>
</dbReference>
<dbReference type="Gene3D" id="2.60.200.60">
    <property type="match status" value="1"/>
</dbReference>
<protein>
    <recommendedName>
        <fullName evidence="4">PAAR motif-containing protein</fullName>
    </recommendedName>
</protein>